<accession>A0A5S3UX03</accession>
<dbReference type="Pfam" id="PF05930">
    <property type="entry name" value="Phage_AlpA"/>
    <property type="match status" value="1"/>
</dbReference>
<dbReference type="Proteomes" id="UP000305729">
    <property type="component" value="Chromosome 1"/>
</dbReference>
<name>A0A5S3UX03_9GAMM</name>
<evidence type="ECO:0000313" key="2">
    <source>
        <dbReference type="Proteomes" id="UP000305729"/>
    </source>
</evidence>
<reference evidence="1 2" key="1">
    <citation type="submission" date="2019-10" db="EMBL/GenBank/DDBJ databases">
        <title>Pseudoalteromonas rubra S4059.</title>
        <authorList>
            <person name="Paulsen S."/>
            <person name="Wang X."/>
        </authorList>
    </citation>
    <scope>NUCLEOTIDE SEQUENCE [LARGE SCALE GENOMIC DNA]</scope>
    <source>
        <strain evidence="1 2">S4059</strain>
    </source>
</reference>
<sequence length="60" mass="7016">MNSSPYLTLPEVISMTRCSRSQIFALRKKGSFPQPIKLSPRKIVWRQSTIEEHMQRQQVA</sequence>
<evidence type="ECO:0000313" key="1">
    <source>
        <dbReference type="EMBL" id="QPB84564.1"/>
    </source>
</evidence>
<proteinExistence type="predicted"/>
<dbReference type="AlphaFoldDB" id="A0A5S3UX03"/>
<dbReference type="Gene3D" id="1.10.238.160">
    <property type="match status" value="1"/>
</dbReference>
<gene>
    <name evidence="1" type="ORF">CWC22_016860</name>
</gene>
<protein>
    <submittedName>
        <fullName evidence="1">AlpA family phage regulatory protein</fullName>
    </submittedName>
</protein>
<organism evidence="1 2">
    <name type="scientific">Pseudoalteromonas rubra</name>
    <dbReference type="NCBI Taxonomy" id="43658"/>
    <lineage>
        <taxon>Bacteria</taxon>
        <taxon>Pseudomonadati</taxon>
        <taxon>Pseudomonadota</taxon>
        <taxon>Gammaproteobacteria</taxon>
        <taxon>Alteromonadales</taxon>
        <taxon>Pseudoalteromonadaceae</taxon>
        <taxon>Pseudoalteromonas</taxon>
    </lineage>
</organism>
<dbReference type="EMBL" id="CP045429">
    <property type="protein sequence ID" value="QPB84564.1"/>
    <property type="molecule type" value="Genomic_DNA"/>
</dbReference>
<dbReference type="InterPro" id="IPR010260">
    <property type="entry name" value="AlpA"/>
</dbReference>